<name>A0ACC1DFX0_9NEOP</name>
<gene>
    <name evidence="1" type="ORF">K1T71_002233</name>
</gene>
<protein>
    <submittedName>
        <fullName evidence="1">Uncharacterized protein</fullName>
    </submittedName>
</protein>
<organism evidence="1 2">
    <name type="scientific">Dendrolimus kikuchii</name>
    <dbReference type="NCBI Taxonomy" id="765133"/>
    <lineage>
        <taxon>Eukaryota</taxon>
        <taxon>Metazoa</taxon>
        <taxon>Ecdysozoa</taxon>
        <taxon>Arthropoda</taxon>
        <taxon>Hexapoda</taxon>
        <taxon>Insecta</taxon>
        <taxon>Pterygota</taxon>
        <taxon>Neoptera</taxon>
        <taxon>Endopterygota</taxon>
        <taxon>Lepidoptera</taxon>
        <taxon>Glossata</taxon>
        <taxon>Ditrysia</taxon>
        <taxon>Bombycoidea</taxon>
        <taxon>Lasiocampidae</taxon>
        <taxon>Dendrolimus</taxon>
    </lineage>
</organism>
<dbReference type="EMBL" id="CM034389">
    <property type="protein sequence ID" value="KAJ0182864.1"/>
    <property type="molecule type" value="Genomic_DNA"/>
</dbReference>
<sequence>MSRGIVLAYKTIQGACDVAGGAGSINALPAGPASRLAPSFDAATPRNVTALVGKSAYLSCRVRNLGNRTVSNTS</sequence>
<evidence type="ECO:0000313" key="2">
    <source>
        <dbReference type="Proteomes" id="UP000824533"/>
    </source>
</evidence>
<dbReference type="Proteomes" id="UP000824533">
    <property type="component" value="Linkage Group LG03"/>
</dbReference>
<evidence type="ECO:0000313" key="1">
    <source>
        <dbReference type="EMBL" id="KAJ0182864.1"/>
    </source>
</evidence>
<comment type="caution">
    <text evidence="1">The sequence shown here is derived from an EMBL/GenBank/DDBJ whole genome shotgun (WGS) entry which is preliminary data.</text>
</comment>
<accession>A0ACC1DFX0</accession>
<reference evidence="1 2" key="1">
    <citation type="journal article" date="2021" name="Front. Genet.">
        <title>Chromosome-Level Genome Assembly Reveals Significant Gene Expansion in the Toll and IMD Signaling Pathways of Dendrolimus kikuchii.</title>
        <authorList>
            <person name="Zhou J."/>
            <person name="Wu P."/>
            <person name="Xiong Z."/>
            <person name="Liu N."/>
            <person name="Zhao N."/>
            <person name="Ji M."/>
            <person name="Qiu Y."/>
            <person name="Yang B."/>
        </authorList>
    </citation>
    <scope>NUCLEOTIDE SEQUENCE [LARGE SCALE GENOMIC DNA]</scope>
    <source>
        <strain evidence="1">Ann1</strain>
    </source>
</reference>
<proteinExistence type="predicted"/>
<keyword evidence="2" id="KW-1185">Reference proteome</keyword>